<evidence type="ECO:0000313" key="1">
    <source>
        <dbReference type="EMBL" id="KAH7037153.1"/>
    </source>
</evidence>
<accession>A0A9P9BXL0</accession>
<sequence length="66" mass="6857">MTMSRRTPRSSQLLLASAACFKSGEYTACSETACTAGQPSGPLGPRCCGGSARQPMSISTFSRPNP</sequence>
<dbReference type="Proteomes" id="UP000756346">
    <property type="component" value="Unassembled WGS sequence"/>
</dbReference>
<comment type="caution">
    <text evidence="1">The sequence shown here is derived from an EMBL/GenBank/DDBJ whole genome shotgun (WGS) entry which is preliminary data.</text>
</comment>
<name>A0A9P9BXL0_9PEZI</name>
<keyword evidence="2" id="KW-1185">Reference proteome</keyword>
<dbReference type="RefSeq" id="XP_046016274.1">
    <property type="nucleotide sequence ID" value="XM_046163110.1"/>
</dbReference>
<organism evidence="1 2">
    <name type="scientific">Microdochium trichocladiopsis</name>
    <dbReference type="NCBI Taxonomy" id="1682393"/>
    <lineage>
        <taxon>Eukaryota</taxon>
        <taxon>Fungi</taxon>
        <taxon>Dikarya</taxon>
        <taxon>Ascomycota</taxon>
        <taxon>Pezizomycotina</taxon>
        <taxon>Sordariomycetes</taxon>
        <taxon>Xylariomycetidae</taxon>
        <taxon>Xylariales</taxon>
        <taxon>Microdochiaceae</taxon>
        <taxon>Microdochium</taxon>
    </lineage>
</organism>
<proteinExistence type="predicted"/>
<dbReference type="PROSITE" id="PS51257">
    <property type="entry name" value="PROKAR_LIPOPROTEIN"/>
    <property type="match status" value="1"/>
</dbReference>
<protein>
    <submittedName>
        <fullName evidence="1">Uncharacterized protein</fullName>
    </submittedName>
</protein>
<dbReference type="GeneID" id="70192656"/>
<gene>
    <name evidence="1" type="ORF">B0I36DRAFT_62414</name>
</gene>
<evidence type="ECO:0000313" key="2">
    <source>
        <dbReference type="Proteomes" id="UP000756346"/>
    </source>
</evidence>
<dbReference type="AlphaFoldDB" id="A0A9P9BXL0"/>
<dbReference type="EMBL" id="JAGTJQ010000002">
    <property type="protein sequence ID" value="KAH7037153.1"/>
    <property type="molecule type" value="Genomic_DNA"/>
</dbReference>
<reference evidence="1" key="1">
    <citation type="journal article" date="2021" name="Nat. Commun.">
        <title>Genetic determinants of endophytism in the Arabidopsis root mycobiome.</title>
        <authorList>
            <person name="Mesny F."/>
            <person name="Miyauchi S."/>
            <person name="Thiergart T."/>
            <person name="Pickel B."/>
            <person name="Atanasova L."/>
            <person name="Karlsson M."/>
            <person name="Huettel B."/>
            <person name="Barry K.W."/>
            <person name="Haridas S."/>
            <person name="Chen C."/>
            <person name="Bauer D."/>
            <person name="Andreopoulos W."/>
            <person name="Pangilinan J."/>
            <person name="LaButti K."/>
            <person name="Riley R."/>
            <person name="Lipzen A."/>
            <person name="Clum A."/>
            <person name="Drula E."/>
            <person name="Henrissat B."/>
            <person name="Kohler A."/>
            <person name="Grigoriev I.V."/>
            <person name="Martin F.M."/>
            <person name="Hacquard S."/>
        </authorList>
    </citation>
    <scope>NUCLEOTIDE SEQUENCE</scope>
    <source>
        <strain evidence="1">MPI-CAGE-CH-0230</strain>
    </source>
</reference>